<reference evidence="19" key="3">
    <citation type="submission" date="2025-08" db="UniProtKB">
        <authorList>
            <consortium name="Ensembl"/>
        </authorList>
    </citation>
    <scope>IDENTIFICATION</scope>
</reference>
<keyword evidence="11 15" id="KW-0518">Myosin</keyword>
<evidence type="ECO:0000313" key="19">
    <source>
        <dbReference type="Ensembl" id="ENSELUP00000075274.1"/>
    </source>
</evidence>
<dbReference type="GO" id="GO:0005516">
    <property type="term" value="F:calmodulin binding"/>
    <property type="evidence" value="ECO:0007669"/>
    <property type="project" value="UniProtKB-KW"/>
</dbReference>
<evidence type="ECO:0000259" key="17">
    <source>
        <dbReference type="PROSITE" id="PS51456"/>
    </source>
</evidence>
<feature type="coiled-coil region" evidence="16">
    <location>
        <begin position="844"/>
        <end position="1925"/>
    </location>
</feature>
<dbReference type="FunFam" id="2.30.30.360:FF:000001">
    <property type="entry name" value="Myosin heavy chain"/>
    <property type="match status" value="1"/>
</dbReference>
<dbReference type="SUPFAM" id="SSF90257">
    <property type="entry name" value="Myosin rod fragments"/>
    <property type="match status" value="6"/>
</dbReference>
<dbReference type="GO" id="GO:0000146">
    <property type="term" value="F:microfilament motor activity"/>
    <property type="evidence" value="ECO:0007669"/>
    <property type="project" value="TreeGrafter"/>
</dbReference>
<dbReference type="PROSITE" id="PS50096">
    <property type="entry name" value="IQ"/>
    <property type="match status" value="1"/>
</dbReference>
<dbReference type="FunFam" id="3.40.850.10:FF:000101">
    <property type="entry name" value="Slow myosin heavy chain 2"/>
    <property type="match status" value="1"/>
</dbReference>
<dbReference type="Gene3D" id="1.10.10.820">
    <property type="match status" value="1"/>
</dbReference>
<dbReference type="Gene3D" id="1.20.58.530">
    <property type="match status" value="1"/>
</dbReference>
<dbReference type="FunFam" id="1.20.5.340:FF:000004">
    <property type="entry name" value="Myosin heavy chain"/>
    <property type="match status" value="1"/>
</dbReference>
<keyword evidence="3" id="KW-0787">Thick filament</keyword>
<keyword evidence="14 15" id="KW-0009">Actin-binding</keyword>
<comment type="subcellular location">
    <subcellularLocation>
        <location evidence="1">Cytoplasm</location>
        <location evidence="1">Myofibril</location>
    </subcellularLocation>
</comment>
<feature type="region of interest" description="Actin-binding" evidence="15">
    <location>
        <begin position="657"/>
        <end position="679"/>
    </location>
</feature>
<evidence type="ECO:0000256" key="9">
    <source>
        <dbReference type="ARBA" id="ARBA00022860"/>
    </source>
</evidence>
<dbReference type="InterPro" id="IPR001609">
    <property type="entry name" value="Myosin_head_motor_dom-like"/>
</dbReference>
<dbReference type="Proteomes" id="UP000265140">
    <property type="component" value="Chromosome 21"/>
</dbReference>
<dbReference type="CDD" id="cd01377">
    <property type="entry name" value="MYSc_class_II"/>
    <property type="match status" value="1"/>
</dbReference>
<keyword evidence="20" id="KW-1185">Reference proteome</keyword>
<evidence type="ECO:0000313" key="20">
    <source>
        <dbReference type="Proteomes" id="UP000265140"/>
    </source>
</evidence>
<evidence type="ECO:0000256" key="15">
    <source>
        <dbReference type="PROSITE-ProRule" id="PRU00782"/>
    </source>
</evidence>
<dbReference type="Pfam" id="PF02736">
    <property type="entry name" value="Myosin_N"/>
    <property type="match status" value="1"/>
</dbReference>
<reference evidence="19" key="2">
    <citation type="submission" date="2020-02" db="EMBL/GenBank/DDBJ databases">
        <title>Esox lucius (northern pike) genome, fEsoLuc1, primary haplotype.</title>
        <authorList>
            <person name="Myers G."/>
            <person name="Karagic N."/>
            <person name="Meyer A."/>
            <person name="Pippel M."/>
            <person name="Reichard M."/>
            <person name="Winkler S."/>
            <person name="Tracey A."/>
            <person name="Sims Y."/>
            <person name="Howe K."/>
            <person name="Rhie A."/>
            <person name="Formenti G."/>
            <person name="Durbin R."/>
            <person name="Fedrigo O."/>
            <person name="Jarvis E.D."/>
        </authorList>
    </citation>
    <scope>NUCLEOTIDE SEQUENCE [LARGE SCALE GENOMIC DNA]</scope>
</reference>
<dbReference type="FunFam" id="1.20.5.340:FF:000002">
    <property type="entry name" value="Myosin heavy chain"/>
    <property type="match status" value="1"/>
</dbReference>
<keyword evidence="10 16" id="KW-0175">Coiled coil</keyword>
<dbReference type="Gene3D" id="1.20.120.720">
    <property type="entry name" value="Myosin VI head, motor domain, U50 subdomain"/>
    <property type="match status" value="1"/>
</dbReference>
<dbReference type="GO" id="GO:0045214">
    <property type="term" value="P:sarcomere organization"/>
    <property type="evidence" value="ECO:0007669"/>
    <property type="project" value="TreeGrafter"/>
</dbReference>
<dbReference type="GO" id="GO:0051015">
    <property type="term" value="F:actin filament binding"/>
    <property type="evidence" value="ECO:0007669"/>
    <property type="project" value="InterPro"/>
</dbReference>
<dbReference type="PANTHER" id="PTHR45615">
    <property type="entry name" value="MYOSIN HEAVY CHAIN, NON-MUSCLE"/>
    <property type="match status" value="1"/>
</dbReference>
<dbReference type="GO" id="GO:0007512">
    <property type="term" value="P:adult heart development"/>
    <property type="evidence" value="ECO:0007669"/>
    <property type="project" value="TreeGrafter"/>
</dbReference>
<keyword evidence="9" id="KW-0112">Calmodulin-binding</keyword>
<keyword evidence="5" id="KW-0963">Cytoplasm</keyword>
<dbReference type="FunFam" id="1.20.5.340:FF:000003">
    <property type="entry name" value="Myosin heavy chain"/>
    <property type="match status" value="1"/>
</dbReference>
<dbReference type="FunFam" id="1.20.5.370:FF:000008">
    <property type="entry name" value="Myosin heavy chain"/>
    <property type="match status" value="1"/>
</dbReference>
<dbReference type="FunFam" id="1.20.5.340:FF:000006">
    <property type="entry name" value="Myosin heavy chain"/>
    <property type="match status" value="1"/>
</dbReference>
<dbReference type="FunFam" id="1.20.5.370:FF:000007">
    <property type="entry name" value="Myosin heavy chain"/>
    <property type="match status" value="1"/>
</dbReference>
<feature type="domain" description="Myosin N-terminal SH3-like" evidence="18">
    <location>
        <begin position="33"/>
        <end position="82"/>
    </location>
</feature>
<dbReference type="GO" id="GO:0060048">
    <property type="term" value="P:cardiac muscle contraction"/>
    <property type="evidence" value="ECO:0007669"/>
    <property type="project" value="TreeGrafter"/>
</dbReference>
<dbReference type="Gene3D" id="1.20.5.340">
    <property type="match status" value="4"/>
</dbReference>
<dbReference type="FunFam" id="1.20.120.720:FF:000001">
    <property type="entry name" value="Myosin heavy chain, muscle"/>
    <property type="match status" value="1"/>
</dbReference>
<dbReference type="InterPro" id="IPR014751">
    <property type="entry name" value="XRCC4-like_C"/>
</dbReference>
<proteinExistence type="inferred from homology"/>
<evidence type="ECO:0008006" key="21">
    <source>
        <dbReference type="Google" id="ProtNLM"/>
    </source>
</evidence>
<feature type="binding site" evidence="15">
    <location>
        <begin position="179"/>
        <end position="186"/>
    </location>
    <ligand>
        <name>ATP</name>
        <dbReference type="ChEBI" id="CHEBI:30616"/>
    </ligand>
</feature>
<evidence type="ECO:0000256" key="8">
    <source>
        <dbReference type="ARBA" id="ARBA00022840"/>
    </source>
</evidence>
<dbReference type="Gene3D" id="1.20.5.370">
    <property type="match status" value="4"/>
</dbReference>
<name>A0A6Q2Z9Y2_ESOLU</name>
<evidence type="ECO:0000256" key="13">
    <source>
        <dbReference type="ARBA" id="ARBA00023179"/>
    </source>
</evidence>
<dbReference type="FunFam" id="1.10.10.820:FF:000001">
    <property type="entry name" value="Myosin heavy chain"/>
    <property type="match status" value="1"/>
</dbReference>
<dbReference type="FunFam" id="1.20.5.370:FF:000003">
    <property type="entry name" value="Myosin heavy chain"/>
    <property type="match status" value="1"/>
</dbReference>
<dbReference type="InterPro" id="IPR027417">
    <property type="entry name" value="P-loop_NTPase"/>
</dbReference>
<evidence type="ECO:0000256" key="1">
    <source>
        <dbReference type="ARBA" id="ARBA00004657"/>
    </source>
</evidence>
<dbReference type="SUPFAM" id="SSF52540">
    <property type="entry name" value="P-loop containing nucleoside triphosphate hydrolases"/>
    <property type="match status" value="1"/>
</dbReference>
<dbReference type="GO" id="GO:0005524">
    <property type="term" value="F:ATP binding"/>
    <property type="evidence" value="ECO:0007669"/>
    <property type="project" value="UniProtKB-UniRule"/>
</dbReference>
<dbReference type="GO" id="GO:0032982">
    <property type="term" value="C:myosin filament"/>
    <property type="evidence" value="ECO:0007669"/>
    <property type="project" value="UniProtKB-KW"/>
</dbReference>
<protein>
    <recommendedName>
        <fullName evidence="21">Myosin heavy chain 7</fullName>
    </recommendedName>
</protein>
<evidence type="ECO:0000256" key="4">
    <source>
        <dbReference type="ARBA" id="ARBA00022481"/>
    </source>
</evidence>
<dbReference type="FunFam" id="3.40.850.10:FF:000115">
    <property type="entry name" value="Myosin heavy polypeptide 6"/>
    <property type="match status" value="1"/>
</dbReference>
<dbReference type="Gene3D" id="1.20.5.4820">
    <property type="match status" value="1"/>
</dbReference>
<dbReference type="GO" id="GO:0030016">
    <property type="term" value="C:myofibril"/>
    <property type="evidence" value="ECO:0007669"/>
    <property type="project" value="UniProtKB-SubCell"/>
</dbReference>
<keyword evidence="7 15" id="KW-0547">Nucleotide-binding</keyword>
<reference evidence="19" key="4">
    <citation type="submission" date="2025-09" db="UniProtKB">
        <authorList>
            <consortium name="Ensembl"/>
        </authorList>
    </citation>
    <scope>IDENTIFICATION</scope>
</reference>
<dbReference type="InterPro" id="IPR008989">
    <property type="entry name" value="Myosin_S1_N"/>
</dbReference>
<dbReference type="PROSITE" id="PS51844">
    <property type="entry name" value="SH3_LIKE"/>
    <property type="match status" value="1"/>
</dbReference>
<comment type="similarity">
    <text evidence="2 15">Belongs to the TRAFAC class myosin-kinesin ATPase superfamily. Myosin family.</text>
</comment>
<dbReference type="FunFam" id="1.20.5.340:FF:000013">
    <property type="entry name" value="Myosin heavy chain"/>
    <property type="match status" value="1"/>
</dbReference>
<dbReference type="GO" id="GO:0016460">
    <property type="term" value="C:myosin II complex"/>
    <property type="evidence" value="ECO:0007669"/>
    <property type="project" value="TreeGrafter"/>
</dbReference>
<keyword evidence="8 15" id="KW-0067">ATP-binding</keyword>
<dbReference type="FunFam" id="1.20.5.370:FF:000001">
    <property type="entry name" value="Myosin heavy chain"/>
    <property type="match status" value="1"/>
</dbReference>
<dbReference type="PROSITE" id="PS51456">
    <property type="entry name" value="MYOSIN_MOTOR"/>
    <property type="match status" value="1"/>
</dbReference>
<accession>A0A6Q2Z9Y2</accession>
<dbReference type="FunFam" id="1.20.5.370:FF:000002">
    <property type="entry name" value="Myosin heavy chain"/>
    <property type="match status" value="1"/>
</dbReference>
<dbReference type="GO" id="GO:0030049">
    <property type="term" value="P:muscle filament sliding"/>
    <property type="evidence" value="ECO:0007669"/>
    <property type="project" value="TreeGrafter"/>
</dbReference>
<evidence type="ECO:0000256" key="10">
    <source>
        <dbReference type="ARBA" id="ARBA00023054"/>
    </source>
</evidence>
<dbReference type="Gene3D" id="6.10.250.2420">
    <property type="match status" value="1"/>
</dbReference>
<evidence type="ECO:0000256" key="11">
    <source>
        <dbReference type="ARBA" id="ARBA00023123"/>
    </source>
</evidence>
<dbReference type="FunFam" id="1.20.5.4820:FF:000001">
    <property type="entry name" value="Myosin heavy chain"/>
    <property type="match status" value="1"/>
</dbReference>
<evidence type="ECO:0000259" key="18">
    <source>
        <dbReference type="PROSITE" id="PS51844"/>
    </source>
</evidence>
<evidence type="ECO:0000256" key="2">
    <source>
        <dbReference type="ARBA" id="ARBA00008314"/>
    </source>
</evidence>
<dbReference type="InterPro" id="IPR036961">
    <property type="entry name" value="Kinesin_motor_dom_sf"/>
</dbReference>
<dbReference type="Gene3D" id="2.30.30.360">
    <property type="entry name" value="Myosin S1 fragment, N-terminal"/>
    <property type="match status" value="1"/>
</dbReference>
<feature type="domain" description="Myosin motor" evidence="17">
    <location>
        <begin position="86"/>
        <end position="780"/>
    </location>
</feature>
<evidence type="ECO:0000256" key="12">
    <source>
        <dbReference type="ARBA" id="ARBA00023175"/>
    </source>
</evidence>
<keyword evidence="4" id="KW-0488">Methylation</keyword>
<evidence type="ECO:0000256" key="6">
    <source>
        <dbReference type="ARBA" id="ARBA00022553"/>
    </source>
</evidence>
<reference evidence="20" key="1">
    <citation type="journal article" date="2014" name="PLoS ONE">
        <title>The genome and linkage map of the northern pike (Esox lucius): conserved synteny revealed between the salmonid sister group and the Neoteleostei.</title>
        <authorList>
            <person name="Rondeau E.B."/>
            <person name="Minkley D.R."/>
            <person name="Leong J.S."/>
            <person name="Messmer A.M."/>
            <person name="Jantzen J.R."/>
            <person name="von Schalburg K.R."/>
            <person name="Lemon C."/>
            <person name="Bird N.H."/>
            <person name="Koop B.F."/>
        </authorList>
    </citation>
    <scope>NUCLEOTIDE SEQUENCE</scope>
</reference>
<organism evidence="19 20">
    <name type="scientific">Esox lucius</name>
    <name type="common">Northern pike</name>
    <dbReference type="NCBI Taxonomy" id="8010"/>
    <lineage>
        <taxon>Eukaryota</taxon>
        <taxon>Metazoa</taxon>
        <taxon>Chordata</taxon>
        <taxon>Craniata</taxon>
        <taxon>Vertebrata</taxon>
        <taxon>Euteleostomi</taxon>
        <taxon>Actinopterygii</taxon>
        <taxon>Neopterygii</taxon>
        <taxon>Teleostei</taxon>
        <taxon>Protacanthopterygii</taxon>
        <taxon>Esociformes</taxon>
        <taxon>Esocidae</taxon>
        <taxon>Esox</taxon>
    </lineage>
</organism>
<dbReference type="OMA" id="IRAWCTL"/>
<evidence type="ECO:0000256" key="7">
    <source>
        <dbReference type="ARBA" id="ARBA00022741"/>
    </source>
</evidence>
<dbReference type="InParanoid" id="A0A6Q2Z9Y2"/>
<dbReference type="PRINTS" id="PR00193">
    <property type="entry name" value="MYOSINHEAVY"/>
</dbReference>
<dbReference type="Pfam" id="PF01576">
    <property type="entry name" value="Myosin_tail_1"/>
    <property type="match status" value="1"/>
</dbReference>
<dbReference type="InterPro" id="IPR002928">
    <property type="entry name" value="Myosin_tail"/>
</dbReference>
<keyword evidence="6" id="KW-0597">Phosphoprotein</keyword>
<dbReference type="GeneTree" id="ENSGT00940000154805"/>
<evidence type="ECO:0000256" key="3">
    <source>
        <dbReference type="ARBA" id="ARBA00022433"/>
    </source>
</evidence>
<dbReference type="PANTHER" id="PTHR45615:SF15">
    <property type="entry name" value="MYOSIN HEAVY CHAIN 7-RELATED"/>
    <property type="match status" value="1"/>
</dbReference>
<dbReference type="Ensembl" id="ENSELUT00000085189.2">
    <property type="protein sequence ID" value="ENSELUP00000075274.1"/>
    <property type="gene ID" value="ENSELUG00000030971.2"/>
</dbReference>
<keyword evidence="12 15" id="KW-0505">Motor protein</keyword>
<dbReference type="Pfam" id="PF00063">
    <property type="entry name" value="Myosin_head"/>
    <property type="match status" value="1"/>
</dbReference>
<keyword evidence="13" id="KW-0514">Muscle protein</keyword>
<dbReference type="Gene3D" id="3.40.850.10">
    <property type="entry name" value="Kinesin motor domain"/>
    <property type="match status" value="1"/>
</dbReference>
<evidence type="ECO:0000256" key="14">
    <source>
        <dbReference type="ARBA" id="ARBA00023203"/>
    </source>
</evidence>
<dbReference type="SMART" id="SM00242">
    <property type="entry name" value="MYSc"/>
    <property type="match status" value="1"/>
</dbReference>
<dbReference type="Bgee" id="ENSELUG00000030971">
    <property type="expression patterns" value="Expressed in muscle tissue and 4 other cell types or tissues"/>
</dbReference>
<evidence type="ECO:0000256" key="16">
    <source>
        <dbReference type="SAM" id="Coils"/>
    </source>
</evidence>
<dbReference type="FunFam" id="1.20.58.530:FF:000001">
    <property type="entry name" value="Myosin heavy chain"/>
    <property type="match status" value="1"/>
</dbReference>
<dbReference type="InterPro" id="IPR004009">
    <property type="entry name" value="SH3_Myosin"/>
</dbReference>
<dbReference type="Gene3D" id="1.20.5.1160">
    <property type="entry name" value="Vasodilator-stimulated phosphoprotein"/>
    <property type="match status" value="1"/>
</dbReference>
<evidence type="ECO:0000256" key="5">
    <source>
        <dbReference type="ARBA" id="ARBA00022490"/>
    </source>
</evidence>
<sequence>RMGDSLMAEFGSAASFLRKPEMERLEAQTRPFDIKKECFVPDPEVEYVKATITSRDGDKVTALTEFGKTVTVKEADIHPQNPPKFDKIEDMAMFTFLHEPAVLFNLKERYAAWMIYTYSGLFCVTVNPYKWLPVYDQSVVNAYRGKKRTEAPPHIFSISDNAYQYMLSDRENQSVLITGESGAGKTVNTKRVIQYFASIAAVGGKKTAAEEKKGTLEDQIIQANPALEAFGNAKTIRNDNSSRFGKFIRIHFGVSGKLSSADIETYLLEKSRVTFQLKAERDYHIFYQILSQKKPELLEMLLITNNPYDYAFISQGETTVASINDGEELMATDEAFDVLGFTQEEKNGIYKLTGAIMHYGNMKFKNKQREEQAEADGTEDVDKASYLMCLNSADLVKGLCHPRVKVGNEWVTKGQSVQQVNYAIGALAKAVYEKMFLWMVMRINQSLDTKNARQYFIGVLDIAGFEIFDFNTFEQLCINFTNEKLQQFFNHHMFVLEQEEYKKEGIVWEFIDFGMDLAACIELIEKPMGIMSILEEECMFPKASDATFKAKLYDNHLGKTPNFQKPRVIKGKPEAHFSLIHYAGIVDYNICNWLVKNKDPLNETVVGLFQKSTLKLLSMLFVGYAGADSAGEEKATGGKKKKGSSFQTVSALHRENLNKLMTNLRSTHPHFVRCIIPNETKTPGAMENPLVMHQLRCNGVLEGIRICRKGFPNRILYGDFKQRYRILNPSAMPDGQFMDNKKAAEKLLGSLDIDHTQYRFGHTKVFFKAGLLGTLEEMRDDRLALIITNFQARSRGLLARIEFQKIVERRDALLVIQWNVRAFMGVKNWPWMKLYFKIKPLLKSAETEKEMASMKEEFLKLKEAYAKSEARRKELEEKMVSILQEKNDLQIQVQTEQDNLCDAEERCEGLIKSKILLEAKAKELTERLEDEEEMNAELTAKKRKLEDECSELKKDIDDLELTLAKVEKEKHATENKVKNLTEEMAALDEIIAKLTKEKKALQEAHQQTLDDLQSEEDKVNTLTKAKAKLEQQVDDLEGSLEQEKKIRMDLERAKRKLEGDLKLTQESLMDLENDKQQLEERMKKKDFEISQLNSKIEDEQVMGAQLQKKLKELQARIEELEEELEAERAARAKVEKQRADLARELEEISERLEEAGGATAAQIEMNKKREAEFQKMRRDLEEATLQHEATAATLRKKNADSVADLGEQIDNLQRVKQKLEKEKSELRLELDDVVSNMEQIVKAKTNLEKMCRTLEDQMSEYRSKAEEGQRSINDFTMQRAKLQTENGELSRQLEEKDSLVSQLTRGKQSNVQQIEDLKRQLEEEIKAKNALAHAVQSARHDSDLLREQYEEEQEAKAELQRSMSKANAEVAQWRTKYETDAIQRTEELEEAKKKLAQRLQDAEEAVEAVNSKCSSLEKTKHRLQNEIEDLMVDVERSNAAAAVLDKKQRNFDKVLAEWKQKFEESQTELESSQKEARSLSTELFKLKNSYEESLDHLETLKRENKILQEEISELTEQLGEGGKSIHELEKARKQLEQEKAEIQTALEEAEASLEHEEGKILRAQLEFSQVKADIERKLVEKDEEMETNKRNHQRVVDTLQSSLESEARSRNEALRIKKKMEGDLNEMEIQLSQANRQAAEAQKHLKGLHAHLKDSQMQLDEARRANDDLKENIVLVERRNALMQAELDELRSLVEQTERGRKLAEQELLDVSERVQLLHSQNNSLLSQKKKLEGDTSQLQNEVDEAVQECRNAEEKAKKAITDAAMMAEELKKEQDTSAHLERMKKNMEQTIKDLQHRLDEAEQIAMKGGKKQIQKLEARIKELENELEVEQRKSSDAVKGVRKYERRIKELTYQTEEDRKNLSRLQDLVDKLQLKVKSYKRTAEEAEEQANSNLSKFRKIQHDLDEAEERADIAESQVNKLRAKSRDVGSKVCQTLPVKLPVIAMLITCSLVIGNHSVNQSITFYTLT</sequence>